<dbReference type="EMBL" id="CAJVPJ010000183">
    <property type="protein sequence ID" value="CAG8491707.1"/>
    <property type="molecule type" value="Genomic_DNA"/>
</dbReference>
<accession>A0A9N8WPQ7</accession>
<proteinExistence type="predicted"/>
<gene>
    <name evidence="1" type="ORF">POCULU_LOCUS2109</name>
</gene>
<reference evidence="1" key="1">
    <citation type="submission" date="2021-06" db="EMBL/GenBank/DDBJ databases">
        <authorList>
            <person name="Kallberg Y."/>
            <person name="Tangrot J."/>
            <person name="Rosling A."/>
        </authorList>
    </citation>
    <scope>NUCLEOTIDE SEQUENCE</scope>
    <source>
        <strain evidence="1">IA702</strain>
    </source>
</reference>
<keyword evidence="2" id="KW-1185">Reference proteome</keyword>
<protein>
    <submittedName>
        <fullName evidence="1">8490_t:CDS:1</fullName>
    </submittedName>
</protein>
<comment type="caution">
    <text evidence="1">The sequence shown here is derived from an EMBL/GenBank/DDBJ whole genome shotgun (WGS) entry which is preliminary data.</text>
</comment>
<evidence type="ECO:0000313" key="1">
    <source>
        <dbReference type="EMBL" id="CAG8491707.1"/>
    </source>
</evidence>
<dbReference type="AlphaFoldDB" id="A0A9N8WPQ7"/>
<sequence>FSNMMTAIASAAPHRYTETHTEQPGYVCGLIVARRDNPGIYI</sequence>
<evidence type="ECO:0000313" key="2">
    <source>
        <dbReference type="Proteomes" id="UP000789572"/>
    </source>
</evidence>
<organism evidence="1 2">
    <name type="scientific">Paraglomus occultum</name>
    <dbReference type="NCBI Taxonomy" id="144539"/>
    <lineage>
        <taxon>Eukaryota</taxon>
        <taxon>Fungi</taxon>
        <taxon>Fungi incertae sedis</taxon>
        <taxon>Mucoromycota</taxon>
        <taxon>Glomeromycotina</taxon>
        <taxon>Glomeromycetes</taxon>
        <taxon>Paraglomerales</taxon>
        <taxon>Paraglomeraceae</taxon>
        <taxon>Paraglomus</taxon>
    </lineage>
</organism>
<name>A0A9N8WPQ7_9GLOM</name>
<feature type="non-terminal residue" evidence="1">
    <location>
        <position position="1"/>
    </location>
</feature>
<dbReference type="Proteomes" id="UP000789572">
    <property type="component" value="Unassembled WGS sequence"/>
</dbReference>